<dbReference type="Proteomes" id="UP000694865">
    <property type="component" value="Unplaced"/>
</dbReference>
<dbReference type="InterPro" id="IPR027417">
    <property type="entry name" value="P-loop_NTPase"/>
</dbReference>
<evidence type="ECO:0000313" key="2">
    <source>
        <dbReference type="RefSeq" id="XP_006815780.1"/>
    </source>
</evidence>
<dbReference type="Gene3D" id="3.40.50.300">
    <property type="entry name" value="P-loop containing nucleotide triphosphate hydrolases"/>
    <property type="match status" value="1"/>
</dbReference>
<evidence type="ECO:0000313" key="1">
    <source>
        <dbReference type="Proteomes" id="UP000694865"/>
    </source>
</evidence>
<accession>A0ABM0M6Y9</accession>
<name>A0ABM0M6Y9_SACKO</name>
<dbReference type="RefSeq" id="XP_006815780.1">
    <property type="nucleotide sequence ID" value="XM_006815717.1"/>
</dbReference>
<keyword evidence="1" id="KW-1185">Reference proteome</keyword>
<protein>
    <submittedName>
        <fullName evidence="2">Uncharacterized protein LOC100373113</fullName>
    </submittedName>
</protein>
<organism evidence="1 2">
    <name type="scientific">Saccoglossus kowalevskii</name>
    <name type="common">Acorn worm</name>
    <dbReference type="NCBI Taxonomy" id="10224"/>
    <lineage>
        <taxon>Eukaryota</taxon>
        <taxon>Metazoa</taxon>
        <taxon>Hemichordata</taxon>
        <taxon>Enteropneusta</taxon>
        <taxon>Harrimaniidae</taxon>
        <taxon>Saccoglossus</taxon>
    </lineage>
</organism>
<gene>
    <name evidence="2" type="primary">LOC100373113</name>
</gene>
<dbReference type="GeneID" id="100373113"/>
<sequence length="286" mass="31918">MQLKENPDMEITYDEKEYIVYLLNSNAGGQLLKNCFDRAATEDRNRPFLVTPTATAKLYEDARASKTLPNRVLMGENLLGICDIVAPASCSYFTILSDPIERIVSTYVQALSSGVLQEGESIKNWAFRQRDYFLNQLLQTAESCSEPNGDGAAEVEIAIQSHPDESLDVALIGITEWFKLVCNSADMTGCLRALQLAYGLDLSVCIDDFAGLKPAGKDMDPALAQLLEDQTTDGDYKGKTPLEKLKNKLQQDEEISDVMHADSQCYQKVVQTARIEDEEVDKRRRK</sequence>
<proteinExistence type="predicted"/>
<reference evidence="2" key="1">
    <citation type="submission" date="2025-08" db="UniProtKB">
        <authorList>
            <consortium name="RefSeq"/>
        </authorList>
    </citation>
    <scope>IDENTIFICATION</scope>
    <source>
        <tissue evidence="2">Testes</tissue>
    </source>
</reference>